<dbReference type="GO" id="GO:0003978">
    <property type="term" value="F:UDP-glucose 4-epimerase activity"/>
    <property type="evidence" value="ECO:0007669"/>
    <property type="project" value="UniProtKB-UniRule"/>
</dbReference>
<dbReference type="GO" id="GO:0033499">
    <property type="term" value="P:galactose catabolic process via UDP-galactose, Leloir pathway"/>
    <property type="evidence" value="ECO:0007669"/>
    <property type="project" value="TreeGrafter"/>
</dbReference>
<comment type="pathway">
    <text evidence="3 10">Carbohydrate metabolism; galactose metabolism.</text>
</comment>
<dbReference type="InterPro" id="IPR005886">
    <property type="entry name" value="UDP_G4E"/>
</dbReference>
<dbReference type="EMBL" id="DTIN01000025">
    <property type="protein sequence ID" value="HFX13780.1"/>
    <property type="molecule type" value="Genomic_DNA"/>
</dbReference>
<keyword evidence="8 10" id="KW-0413">Isomerase</keyword>
<dbReference type="PANTHER" id="PTHR43725:SF53">
    <property type="entry name" value="UDP-ARABINOSE 4-EPIMERASE 1"/>
    <property type="match status" value="1"/>
</dbReference>
<evidence type="ECO:0000256" key="10">
    <source>
        <dbReference type="RuleBase" id="RU366046"/>
    </source>
</evidence>
<comment type="catalytic activity">
    <reaction evidence="1 10">
        <text>UDP-alpha-D-glucose = UDP-alpha-D-galactose</text>
        <dbReference type="Rhea" id="RHEA:22168"/>
        <dbReference type="ChEBI" id="CHEBI:58885"/>
        <dbReference type="ChEBI" id="CHEBI:66914"/>
        <dbReference type="EC" id="5.1.3.2"/>
    </reaction>
</comment>
<reference evidence="12" key="1">
    <citation type="journal article" date="2020" name="mSystems">
        <title>Genome- and Community-Level Interaction Insights into Carbon Utilization and Element Cycling Functions of Hydrothermarchaeota in Hydrothermal Sediment.</title>
        <authorList>
            <person name="Zhou Z."/>
            <person name="Liu Y."/>
            <person name="Xu W."/>
            <person name="Pan J."/>
            <person name="Luo Z.H."/>
            <person name="Li M."/>
        </authorList>
    </citation>
    <scope>NUCLEOTIDE SEQUENCE [LARGE SCALE GENOMIC DNA]</scope>
    <source>
        <strain evidence="12">SpSt-81</strain>
    </source>
</reference>
<organism evidence="12">
    <name type="scientific">Dictyoglomus thermophilum</name>
    <dbReference type="NCBI Taxonomy" id="14"/>
    <lineage>
        <taxon>Bacteria</taxon>
        <taxon>Pseudomonadati</taxon>
        <taxon>Dictyoglomota</taxon>
        <taxon>Dictyoglomia</taxon>
        <taxon>Dictyoglomales</taxon>
        <taxon>Dictyoglomaceae</taxon>
        <taxon>Dictyoglomus</taxon>
    </lineage>
</organism>
<dbReference type="Gene3D" id="3.90.25.10">
    <property type="entry name" value="UDP-galactose 4-epimerase, domain 1"/>
    <property type="match status" value="1"/>
</dbReference>
<evidence type="ECO:0000256" key="1">
    <source>
        <dbReference type="ARBA" id="ARBA00000083"/>
    </source>
</evidence>
<evidence type="ECO:0000256" key="5">
    <source>
        <dbReference type="ARBA" id="ARBA00013189"/>
    </source>
</evidence>
<evidence type="ECO:0000256" key="6">
    <source>
        <dbReference type="ARBA" id="ARBA00018569"/>
    </source>
</evidence>
<dbReference type="AlphaFoldDB" id="A0A7C3RKJ8"/>
<dbReference type="InterPro" id="IPR001509">
    <property type="entry name" value="Epimerase_deHydtase"/>
</dbReference>
<dbReference type="EC" id="5.1.3.2" evidence="5 10"/>
<dbReference type="CDD" id="cd05247">
    <property type="entry name" value="UDP_G4E_1_SDR_e"/>
    <property type="match status" value="1"/>
</dbReference>
<dbReference type="Pfam" id="PF01370">
    <property type="entry name" value="Epimerase"/>
    <property type="match status" value="1"/>
</dbReference>
<gene>
    <name evidence="12" type="primary">galE</name>
    <name evidence="12" type="ORF">ENW00_06465</name>
</gene>
<evidence type="ECO:0000256" key="7">
    <source>
        <dbReference type="ARBA" id="ARBA00023027"/>
    </source>
</evidence>
<evidence type="ECO:0000256" key="3">
    <source>
        <dbReference type="ARBA" id="ARBA00004947"/>
    </source>
</evidence>
<dbReference type="UniPathway" id="UPA00214"/>
<name>A0A7C3RKJ8_DICTH</name>
<keyword evidence="7 10" id="KW-0520">NAD</keyword>
<evidence type="ECO:0000313" key="12">
    <source>
        <dbReference type="EMBL" id="HFX13780.1"/>
    </source>
</evidence>
<dbReference type="PANTHER" id="PTHR43725">
    <property type="entry name" value="UDP-GLUCOSE 4-EPIMERASE"/>
    <property type="match status" value="1"/>
</dbReference>
<sequence length="329" mass="37275">MGYILVTGGAGYIGSHVVKDLLKKGYEVLVLDNLEKGHKKAILSKYFENIDLKNKEKVKEVFNKYKIDAVMHFAALSTVGESMQNPAKYYENNILGGLNILESMKDFGVKYFIFSSTAAVYGEPKIIPIPEEHPKNPTNVYGSSKLMFEEILNWYDKLFGIKYISLRYFNAAGADMEGELGEDHRPETHLIPIVLKTALKQREYVEIYGTDYPTPDGTCIRDYIHVSDLSKAHILALEALLNERNSEVFNLGNSKGYSVREVIKTAEKVVGEKIPIKEAPRRPGDPAVLIASSDKIKKELQWQPDFPDLETMILSAWNWMKNHPFGYSE</sequence>
<proteinExistence type="inferred from homology"/>
<accession>A0A7C3RKJ8</accession>
<comment type="cofactor">
    <cofactor evidence="2 10">
        <name>NAD(+)</name>
        <dbReference type="ChEBI" id="CHEBI:57540"/>
    </cofactor>
</comment>
<dbReference type="NCBIfam" id="TIGR01179">
    <property type="entry name" value="galE"/>
    <property type="match status" value="1"/>
</dbReference>
<protein>
    <recommendedName>
        <fullName evidence="6 10">UDP-glucose 4-epimerase</fullName>
        <ecNumber evidence="5 10">5.1.3.2</ecNumber>
    </recommendedName>
</protein>
<dbReference type="InterPro" id="IPR036291">
    <property type="entry name" value="NAD(P)-bd_dom_sf"/>
</dbReference>
<feature type="domain" description="NAD-dependent epimerase/dehydratase" evidence="11">
    <location>
        <begin position="4"/>
        <end position="252"/>
    </location>
</feature>
<comment type="similarity">
    <text evidence="4 10">Belongs to the NAD(P)-dependent epimerase/dehydratase family.</text>
</comment>
<evidence type="ECO:0000256" key="4">
    <source>
        <dbReference type="ARBA" id="ARBA00007637"/>
    </source>
</evidence>
<dbReference type="Gene3D" id="3.40.50.720">
    <property type="entry name" value="NAD(P)-binding Rossmann-like Domain"/>
    <property type="match status" value="1"/>
</dbReference>
<comment type="subunit">
    <text evidence="10">Homodimer.</text>
</comment>
<evidence type="ECO:0000256" key="8">
    <source>
        <dbReference type="ARBA" id="ARBA00023235"/>
    </source>
</evidence>
<evidence type="ECO:0000256" key="2">
    <source>
        <dbReference type="ARBA" id="ARBA00001911"/>
    </source>
</evidence>
<evidence type="ECO:0000256" key="9">
    <source>
        <dbReference type="ARBA" id="ARBA00023277"/>
    </source>
</evidence>
<comment type="caution">
    <text evidence="12">The sequence shown here is derived from an EMBL/GenBank/DDBJ whole genome shotgun (WGS) entry which is preliminary data.</text>
</comment>
<dbReference type="SUPFAM" id="SSF51735">
    <property type="entry name" value="NAD(P)-binding Rossmann-fold domains"/>
    <property type="match status" value="1"/>
</dbReference>
<evidence type="ECO:0000259" key="11">
    <source>
        <dbReference type="Pfam" id="PF01370"/>
    </source>
</evidence>
<keyword evidence="9 10" id="KW-0119">Carbohydrate metabolism</keyword>